<evidence type="ECO:0000256" key="2">
    <source>
        <dbReference type="ARBA" id="ARBA00004922"/>
    </source>
</evidence>
<reference evidence="14" key="1">
    <citation type="submission" date="2025-08" db="UniProtKB">
        <authorList>
            <consortium name="RefSeq"/>
        </authorList>
    </citation>
    <scope>IDENTIFICATION</scope>
    <source>
        <strain evidence="14">Mau12</strain>
        <tissue evidence="14">Whole Body</tissue>
    </source>
</reference>
<dbReference type="GeneID" id="117135553"/>
<evidence type="ECO:0000256" key="11">
    <source>
        <dbReference type="ARBA" id="ARBA00023136"/>
    </source>
</evidence>
<dbReference type="Proteomes" id="UP000515162">
    <property type="component" value="Chromosome 2L"/>
</dbReference>
<evidence type="ECO:0000313" key="14">
    <source>
        <dbReference type="RefSeq" id="XP_033151744.1"/>
    </source>
</evidence>
<keyword evidence="8" id="KW-0547">Nucleotide-binding</keyword>
<evidence type="ECO:0000256" key="3">
    <source>
        <dbReference type="ARBA" id="ARBA00006462"/>
    </source>
</evidence>
<feature type="domain" description="Fringe-like glycosyltransferase" evidence="12">
    <location>
        <begin position="339"/>
        <end position="490"/>
    </location>
</feature>
<dbReference type="FunFam" id="3.90.550.50:FF:000110">
    <property type="entry name" value="GD22797"/>
    <property type="match status" value="1"/>
</dbReference>
<evidence type="ECO:0000256" key="6">
    <source>
        <dbReference type="ARBA" id="ARBA00022679"/>
    </source>
</evidence>
<evidence type="ECO:0000256" key="5">
    <source>
        <dbReference type="ARBA" id="ARBA00022676"/>
    </source>
</evidence>
<dbReference type="PANTHER" id="PTHR23033">
    <property type="entry name" value="BETA1,3-GALACTOSYLTRANSFERASE"/>
    <property type="match status" value="1"/>
</dbReference>
<keyword evidence="11" id="KW-0472">Membrane</keyword>
<protein>
    <recommendedName>
        <fullName evidence="4">N-acetylgalactosaminide beta-1,3-galactosyltransferase</fullName>
        <ecNumber evidence="4">2.4.1.122</ecNumber>
    </recommendedName>
</protein>
<dbReference type="InterPro" id="IPR003378">
    <property type="entry name" value="Fringe-like_glycosylTrfase"/>
</dbReference>
<dbReference type="FunFam" id="3.90.550.50:FF:000096">
    <property type="entry name" value="GM18190"/>
    <property type="match status" value="1"/>
</dbReference>
<dbReference type="PANTHER" id="PTHR23033:SF14">
    <property type="entry name" value="GLYCOPROTEIN-N-ACETYLGALACTOSAMINE 3-BETA-GALACTOSYLTRANSFERASE 1-RELATED"/>
    <property type="match status" value="1"/>
</dbReference>
<evidence type="ECO:0000259" key="12">
    <source>
        <dbReference type="Pfam" id="PF02434"/>
    </source>
</evidence>
<keyword evidence="13" id="KW-1185">Reference proteome</keyword>
<dbReference type="Gene3D" id="3.90.550.50">
    <property type="match status" value="2"/>
</dbReference>
<organism evidence="13 14">
    <name type="scientific">Drosophila mauritiana</name>
    <name type="common">Fruit fly</name>
    <dbReference type="NCBI Taxonomy" id="7226"/>
    <lineage>
        <taxon>Eukaryota</taxon>
        <taxon>Metazoa</taxon>
        <taxon>Ecdysozoa</taxon>
        <taxon>Arthropoda</taxon>
        <taxon>Hexapoda</taxon>
        <taxon>Insecta</taxon>
        <taxon>Pterygota</taxon>
        <taxon>Neoptera</taxon>
        <taxon>Endopterygota</taxon>
        <taxon>Diptera</taxon>
        <taxon>Brachycera</taxon>
        <taxon>Muscomorpha</taxon>
        <taxon>Ephydroidea</taxon>
        <taxon>Drosophilidae</taxon>
        <taxon>Drosophila</taxon>
        <taxon>Sophophora</taxon>
    </lineage>
</organism>
<name>A0A6P8JFH9_DROMA</name>
<dbReference type="AlphaFoldDB" id="A0A6P8JFH9"/>
<comment type="pathway">
    <text evidence="2">Protein modification; protein glycosylation.</text>
</comment>
<dbReference type="EC" id="2.4.1.122" evidence="4"/>
<evidence type="ECO:0000256" key="9">
    <source>
        <dbReference type="ARBA" id="ARBA00022968"/>
    </source>
</evidence>
<dbReference type="GO" id="GO:0016263">
    <property type="term" value="F:glycoprotein-N-acetylgalactosamine 3-beta-galactosyltransferase activity"/>
    <property type="evidence" value="ECO:0007669"/>
    <property type="project" value="UniProtKB-EC"/>
</dbReference>
<proteinExistence type="inferred from homology"/>
<dbReference type="Pfam" id="PF02434">
    <property type="entry name" value="Fringe"/>
    <property type="match status" value="1"/>
</dbReference>
<evidence type="ECO:0000256" key="1">
    <source>
        <dbReference type="ARBA" id="ARBA00004606"/>
    </source>
</evidence>
<accession>A0A6P8JFH9</accession>
<comment type="similarity">
    <text evidence="3">Belongs to the glycosyltransferase 31 family. Beta3-Gal-T subfamily.</text>
</comment>
<comment type="subcellular location">
    <subcellularLocation>
        <location evidence="1">Membrane</location>
        <topology evidence="1">Single-pass type II membrane protein</topology>
    </subcellularLocation>
</comment>
<dbReference type="GO" id="GO:0000166">
    <property type="term" value="F:nucleotide binding"/>
    <property type="evidence" value="ECO:0007669"/>
    <property type="project" value="UniProtKB-KW"/>
</dbReference>
<evidence type="ECO:0000256" key="4">
    <source>
        <dbReference type="ARBA" id="ARBA00012557"/>
    </source>
</evidence>
<evidence type="ECO:0000256" key="7">
    <source>
        <dbReference type="ARBA" id="ARBA00022692"/>
    </source>
</evidence>
<keyword evidence="9" id="KW-0735">Signal-anchor</keyword>
<keyword evidence="5" id="KW-0328">Glycosyltransferase</keyword>
<dbReference type="InterPro" id="IPR026050">
    <property type="entry name" value="C1GALT1/C1GALT1_chp1"/>
</dbReference>
<keyword evidence="6" id="KW-0808">Transferase</keyword>
<evidence type="ECO:0000256" key="10">
    <source>
        <dbReference type="ARBA" id="ARBA00022989"/>
    </source>
</evidence>
<keyword evidence="7" id="KW-0812">Transmembrane</keyword>
<evidence type="ECO:0000256" key="8">
    <source>
        <dbReference type="ARBA" id="ARBA00022741"/>
    </source>
</evidence>
<dbReference type="RefSeq" id="XP_033151744.1">
    <property type="nucleotide sequence ID" value="XM_033295853.1"/>
</dbReference>
<evidence type="ECO:0000313" key="13">
    <source>
        <dbReference type="Proteomes" id="UP000515162"/>
    </source>
</evidence>
<sequence>MKLRDWFRLLILSILFWLLVLEAIIFFNSTTFTDLIELVQTPYKETITSYDVGLRSEHWDDVRIARILQENVRVHCLVYMDRSDYKYGAQKAKHIEKSWGRRCNRLTIIDQRDIPLLHACRQIYVEFHNELDWLLVVYLDSYVVMENLRYLLAQYSPSEEIYFSAEHAVHVYAHVGQVSTTDYIFSSEALEQLATRNCLQNEIFLRECLTRMRKGPSEWLLPFDVPDALIPYSLRNNFWHWPCSLRVVYQNQSWESCFGGAVLYPYARAMQMYVLEFLLYHLRPYGHLTPLPELRSPNPLTNIASRPLNDQLAKLMYRSVRIICLVLTWPKKYMSGARAISETWGRHCNRVIYYGSSSGTTISGLEIVGLNASDTRSKLWGKTKAAFRHAYRNYGHEADWFYKADDDTYAVMENMRKLLKPYSPSNPIYFGSPFKLGSTLYMSGGAGYVLSKSAVELLNLGAAENCQPGDQGTEDYVMGKCLSLLEVQAGDSRDLLGRQRFFSLSLEHFLIPNRDDEGFWLQEYLYQTTGTGLECCSTYSISIHNVSPCEMHFLETILYKRRPYGLLAGHPPPRRLRKNRLRKQQFNF</sequence>
<keyword evidence="10" id="KW-1133">Transmembrane helix</keyword>
<dbReference type="GO" id="GO:0016020">
    <property type="term" value="C:membrane"/>
    <property type="evidence" value="ECO:0007669"/>
    <property type="project" value="UniProtKB-SubCell"/>
</dbReference>
<gene>
    <name evidence="14" type="primary">LOC117135553</name>
</gene>